<gene>
    <name evidence="3" type="ORF">PEVE_00018515</name>
</gene>
<dbReference type="Gene3D" id="2.40.30.130">
    <property type="match status" value="1"/>
</dbReference>
<reference evidence="3 4" key="1">
    <citation type="submission" date="2022-05" db="EMBL/GenBank/DDBJ databases">
        <authorList>
            <consortium name="Genoscope - CEA"/>
            <person name="William W."/>
        </authorList>
    </citation>
    <scope>NUCLEOTIDE SEQUENCE [LARGE SCALE GENOMIC DNA]</scope>
</reference>
<dbReference type="SUPFAM" id="SSF50447">
    <property type="entry name" value="Translation proteins"/>
    <property type="match status" value="1"/>
</dbReference>
<proteinExistence type="predicted"/>
<dbReference type="InterPro" id="IPR051335">
    <property type="entry name" value="Alanyl-tRNA_Editing_Enzymes"/>
</dbReference>
<dbReference type="EMBL" id="CALNXI010000251">
    <property type="protein sequence ID" value="CAH3023210.1"/>
    <property type="molecule type" value="Genomic_DNA"/>
</dbReference>
<evidence type="ECO:0000256" key="2">
    <source>
        <dbReference type="ARBA" id="ARBA00022833"/>
    </source>
</evidence>
<keyword evidence="1" id="KW-0479">Metal-binding</keyword>
<accession>A0ABN8M505</accession>
<evidence type="ECO:0008006" key="5">
    <source>
        <dbReference type="Google" id="ProtNLM"/>
    </source>
</evidence>
<name>A0ABN8M505_9CNID</name>
<sequence>MVFACQKDSFLRTLKTKVISCKAGKINGKEVFEVVLEDTVLFPEGGGQINGIEVLRVLRRGTTAIHYVCEEIPEGSEVDLAIDWSRRFDHMQQHSGKHFYMISSLLVGLSPLHRFFASYSRETRQHLVSAITENKFGYETTSW</sequence>
<keyword evidence="4" id="KW-1185">Reference proteome</keyword>
<dbReference type="InterPro" id="IPR009000">
    <property type="entry name" value="Transl_B-barrel_sf"/>
</dbReference>
<protein>
    <recommendedName>
        <fullName evidence="5">Alanyl-tRNA synthetase class IIc N-terminal domain-containing protein</fullName>
    </recommendedName>
</protein>
<dbReference type="PANTHER" id="PTHR43462:SF1">
    <property type="entry name" value="ALANYL-TRNA EDITING PROTEIN AARSD1"/>
    <property type="match status" value="1"/>
</dbReference>
<evidence type="ECO:0000313" key="3">
    <source>
        <dbReference type="EMBL" id="CAH3023210.1"/>
    </source>
</evidence>
<dbReference type="PANTHER" id="PTHR43462">
    <property type="entry name" value="ALANYL-TRNA EDITING PROTEIN"/>
    <property type="match status" value="1"/>
</dbReference>
<keyword evidence="2" id="KW-0862">Zinc</keyword>
<organism evidence="3 4">
    <name type="scientific">Porites evermanni</name>
    <dbReference type="NCBI Taxonomy" id="104178"/>
    <lineage>
        <taxon>Eukaryota</taxon>
        <taxon>Metazoa</taxon>
        <taxon>Cnidaria</taxon>
        <taxon>Anthozoa</taxon>
        <taxon>Hexacorallia</taxon>
        <taxon>Scleractinia</taxon>
        <taxon>Fungiina</taxon>
        <taxon>Poritidae</taxon>
        <taxon>Porites</taxon>
    </lineage>
</organism>
<dbReference type="Proteomes" id="UP001159427">
    <property type="component" value="Unassembled WGS sequence"/>
</dbReference>
<comment type="caution">
    <text evidence="3">The sequence shown here is derived from an EMBL/GenBank/DDBJ whole genome shotgun (WGS) entry which is preliminary data.</text>
</comment>
<evidence type="ECO:0000313" key="4">
    <source>
        <dbReference type="Proteomes" id="UP001159427"/>
    </source>
</evidence>
<evidence type="ECO:0000256" key="1">
    <source>
        <dbReference type="ARBA" id="ARBA00022723"/>
    </source>
</evidence>